<dbReference type="Proteomes" id="UP001321520">
    <property type="component" value="Chromosome"/>
</dbReference>
<keyword evidence="3" id="KW-1185">Reference proteome</keyword>
<keyword evidence="1" id="KW-0472">Membrane</keyword>
<reference evidence="2 3" key="1">
    <citation type="submission" date="2022-05" db="EMBL/GenBank/DDBJ databases">
        <title>Microbulbifer sp. nov., isolated from sponge.</title>
        <authorList>
            <person name="Gao L."/>
        </authorList>
    </citation>
    <scope>NUCLEOTIDE SEQUENCE [LARGE SCALE GENOMIC DNA]</scope>
    <source>
        <strain evidence="2 3">MI-G</strain>
    </source>
</reference>
<accession>A0ABY9EBW1</accession>
<sequence length="152" mass="16823">MTFDPLTALFDAGKIAIERLWPDPEKRAEEIRKLEALKQKGEIAAINAQVQLLLGQLTVDKAEARSKSLFVAGWRPWIGWVGGLALAYQFILYPLLCWAWAISNALAENPTETIPPPVLETGALFSMITAMLGIGAMRSFDKTHGTQTDKLR</sequence>
<feature type="transmembrane region" description="Helical" evidence="1">
    <location>
        <begin position="121"/>
        <end position="140"/>
    </location>
</feature>
<protein>
    <submittedName>
        <fullName evidence="2">Holin family protein</fullName>
    </submittedName>
</protein>
<dbReference type="Pfam" id="PF11351">
    <property type="entry name" value="GTA_holin_3TM"/>
    <property type="match status" value="1"/>
</dbReference>
<keyword evidence="1" id="KW-1133">Transmembrane helix</keyword>
<proteinExistence type="predicted"/>
<dbReference type="EMBL" id="CP098023">
    <property type="protein sequence ID" value="WKD48949.1"/>
    <property type="molecule type" value="Genomic_DNA"/>
</dbReference>
<evidence type="ECO:0000313" key="3">
    <source>
        <dbReference type="Proteomes" id="UP001321520"/>
    </source>
</evidence>
<keyword evidence="1" id="KW-0812">Transmembrane</keyword>
<evidence type="ECO:0000313" key="2">
    <source>
        <dbReference type="EMBL" id="WKD48949.1"/>
    </source>
</evidence>
<dbReference type="InterPro" id="IPR021497">
    <property type="entry name" value="GTA_holin_3TM"/>
</dbReference>
<feature type="transmembrane region" description="Helical" evidence="1">
    <location>
        <begin position="77"/>
        <end position="101"/>
    </location>
</feature>
<gene>
    <name evidence="2" type="ORF">M8T91_13750</name>
</gene>
<name>A0ABY9EBW1_9GAMM</name>
<dbReference type="RefSeq" id="WP_301414734.1">
    <property type="nucleotide sequence ID" value="NZ_CP098023.1"/>
</dbReference>
<organism evidence="2 3">
    <name type="scientific">Microbulbifer spongiae</name>
    <dbReference type="NCBI Taxonomy" id="2944933"/>
    <lineage>
        <taxon>Bacteria</taxon>
        <taxon>Pseudomonadati</taxon>
        <taxon>Pseudomonadota</taxon>
        <taxon>Gammaproteobacteria</taxon>
        <taxon>Cellvibrionales</taxon>
        <taxon>Microbulbiferaceae</taxon>
        <taxon>Microbulbifer</taxon>
    </lineage>
</organism>
<evidence type="ECO:0000256" key="1">
    <source>
        <dbReference type="SAM" id="Phobius"/>
    </source>
</evidence>